<dbReference type="Gene3D" id="3.30.950.30">
    <property type="entry name" value="Schlafen, AAA domain"/>
    <property type="match status" value="1"/>
</dbReference>
<dbReference type="AlphaFoldDB" id="A0A3B0ZAN5"/>
<dbReference type="Pfam" id="PF04326">
    <property type="entry name" value="SLFN_AlbA_2"/>
    <property type="match status" value="1"/>
</dbReference>
<accession>A0A3B0ZAN5</accession>
<organism evidence="2">
    <name type="scientific">hydrothermal vent metagenome</name>
    <dbReference type="NCBI Taxonomy" id="652676"/>
    <lineage>
        <taxon>unclassified sequences</taxon>
        <taxon>metagenomes</taxon>
        <taxon>ecological metagenomes</taxon>
    </lineage>
</organism>
<dbReference type="EMBL" id="UOFO01000065">
    <property type="protein sequence ID" value="VAW85263.1"/>
    <property type="molecule type" value="Genomic_DNA"/>
</dbReference>
<evidence type="ECO:0000313" key="2">
    <source>
        <dbReference type="EMBL" id="VAW85263.1"/>
    </source>
</evidence>
<proteinExistence type="predicted"/>
<name>A0A3B0ZAN5_9ZZZZ</name>
<gene>
    <name evidence="2" type="ORF">MNBD_GAMMA16-358</name>
</gene>
<dbReference type="PANTHER" id="PTHR30595:SF6">
    <property type="entry name" value="SCHLAFEN ALBA-2 DOMAIN-CONTAINING PROTEIN"/>
    <property type="match status" value="1"/>
</dbReference>
<dbReference type="InterPro" id="IPR007421">
    <property type="entry name" value="Schlafen_AlbA_2_dom"/>
</dbReference>
<dbReference type="Pfam" id="PF13749">
    <property type="entry name" value="HATPase_c_4"/>
    <property type="match status" value="1"/>
</dbReference>
<keyword evidence="2" id="KW-0067">ATP-binding</keyword>
<keyword evidence="2" id="KW-0547">Nucleotide-binding</keyword>
<reference evidence="2" key="1">
    <citation type="submission" date="2018-06" db="EMBL/GenBank/DDBJ databases">
        <authorList>
            <person name="Zhirakovskaya E."/>
        </authorList>
    </citation>
    <scope>NUCLEOTIDE SEQUENCE</scope>
</reference>
<protein>
    <submittedName>
        <fullName evidence="2">ATP-dependent DNA helicase</fullName>
    </submittedName>
</protein>
<dbReference type="InterPro" id="IPR038461">
    <property type="entry name" value="Schlafen_AlbA_2_dom_sf"/>
</dbReference>
<dbReference type="Gene3D" id="3.30.565.60">
    <property type="match status" value="1"/>
</dbReference>
<dbReference type="GO" id="GO:0004386">
    <property type="term" value="F:helicase activity"/>
    <property type="evidence" value="ECO:0007669"/>
    <property type="project" value="UniProtKB-KW"/>
</dbReference>
<dbReference type="PANTHER" id="PTHR30595">
    <property type="entry name" value="GLPR-RELATED TRANSCRIPTIONAL REPRESSOR"/>
    <property type="match status" value="1"/>
</dbReference>
<sequence>MEIIARDEDSKHQFKANVTNDISLAQEMIAFSNTLGGMLIIGVSNDGSISGLTREDMGRLNNLISNAASQQVRPPINPVTENISLDDSLVMVVNIPKGMSKPYMDKNGVIWVKSGADKRKATSREEIQRMYQDANLLHGDEIPVDTMQITDVDEVFFSKFYREQYQEPLDAQNLNLKQIFKNLNLIRNGVLNIAGSLLFAKNPQYKLPAFIVKCVCYPGNAIDVSTYNDSQDVVGNLLTVFDDSLGFILRNIKRMQAGNDINSLGELEIPKIVFEELLANALIHRDYFVSASIRVFIFSDRIEIISPGHLPNNLSIENIKSGNSNIRNPILASFATKLLPYRGLGSGIRRALKEHPDIQFIDNREGNYFTVIVNRINNKND</sequence>
<feature type="domain" description="Schlafen AlbA-2" evidence="1">
    <location>
        <begin position="8"/>
        <end position="121"/>
    </location>
</feature>
<keyword evidence="2" id="KW-0347">Helicase</keyword>
<evidence type="ECO:0000259" key="1">
    <source>
        <dbReference type="Pfam" id="PF04326"/>
    </source>
</evidence>
<keyword evidence="2" id="KW-0378">Hydrolase</keyword>
<dbReference type="InterPro" id="IPR038475">
    <property type="entry name" value="RecG_C_sf"/>
</dbReference>